<dbReference type="Gene3D" id="1.10.10.60">
    <property type="entry name" value="Homeodomain-like"/>
    <property type="match status" value="1"/>
</dbReference>
<feature type="repeat" description="RCC1" evidence="9">
    <location>
        <begin position="425"/>
        <end position="476"/>
    </location>
</feature>
<gene>
    <name evidence="14" type="primary">BnaC05g19660D</name>
    <name evidence="14" type="ORF">GSBRNA2T00084516001</name>
</gene>
<feature type="repeat" description="RCC1" evidence="9">
    <location>
        <begin position="532"/>
        <end position="575"/>
    </location>
</feature>
<dbReference type="InterPro" id="IPR001356">
    <property type="entry name" value="HD"/>
</dbReference>
<keyword evidence="3" id="KW-0805">Transcription regulation</keyword>
<dbReference type="InterPro" id="IPR000408">
    <property type="entry name" value="Reg_chr_condens"/>
</dbReference>
<dbReference type="InterPro" id="IPR051210">
    <property type="entry name" value="Ub_ligase/GEF_domain"/>
</dbReference>
<dbReference type="Gramene" id="CDY14709">
    <property type="protein sequence ID" value="CDY14709"/>
    <property type="gene ID" value="GSBRNA2T00084516001"/>
</dbReference>
<feature type="repeat" description="RCC1" evidence="9">
    <location>
        <begin position="321"/>
        <end position="372"/>
    </location>
</feature>
<dbReference type="SMART" id="SM00389">
    <property type="entry name" value="HOX"/>
    <property type="match status" value="1"/>
</dbReference>
<dbReference type="GO" id="GO:0000981">
    <property type="term" value="F:DNA-binding transcription factor activity, RNA polymerase II-specific"/>
    <property type="evidence" value="ECO:0007669"/>
    <property type="project" value="InterPro"/>
</dbReference>
<evidence type="ECO:0000256" key="6">
    <source>
        <dbReference type="ARBA" id="ARBA00023163"/>
    </source>
</evidence>
<reference evidence="14 15" key="1">
    <citation type="journal article" date="2014" name="Science">
        <title>Plant genetics. Early allopolyploid evolution in the post-Neolithic Brassica napus oilseed genome.</title>
        <authorList>
            <person name="Chalhoub B."/>
            <person name="Denoeud F."/>
            <person name="Liu S."/>
            <person name="Parkin I.A."/>
            <person name="Tang H."/>
            <person name="Wang X."/>
            <person name="Chiquet J."/>
            <person name="Belcram H."/>
            <person name="Tong C."/>
            <person name="Samans B."/>
            <person name="Correa M."/>
            <person name="Da Silva C."/>
            <person name="Just J."/>
            <person name="Falentin C."/>
            <person name="Koh C.S."/>
            <person name="Le Clainche I."/>
            <person name="Bernard M."/>
            <person name="Bento P."/>
            <person name="Noel B."/>
            <person name="Labadie K."/>
            <person name="Alberti A."/>
            <person name="Charles M."/>
            <person name="Arnaud D."/>
            <person name="Guo H."/>
            <person name="Daviaud C."/>
            <person name="Alamery S."/>
            <person name="Jabbari K."/>
            <person name="Zhao M."/>
            <person name="Edger P.P."/>
            <person name="Chelaifa H."/>
            <person name="Tack D."/>
            <person name="Lassalle G."/>
            <person name="Mestiri I."/>
            <person name="Schnel N."/>
            <person name="Le Paslier M.C."/>
            <person name="Fan G."/>
            <person name="Renault V."/>
            <person name="Bayer P.E."/>
            <person name="Golicz A.A."/>
            <person name="Manoli S."/>
            <person name="Lee T.H."/>
            <person name="Thi V.H."/>
            <person name="Chalabi S."/>
            <person name="Hu Q."/>
            <person name="Fan C."/>
            <person name="Tollenaere R."/>
            <person name="Lu Y."/>
            <person name="Battail C."/>
            <person name="Shen J."/>
            <person name="Sidebottom C.H."/>
            <person name="Wang X."/>
            <person name="Canaguier A."/>
            <person name="Chauveau A."/>
            <person name="Berard A."/>
            <person name="Deniot G."/>
            <person name="Guan M."/>
            <person name="Liu Z."/>
            <person name="Sun F."/>
            <person name="Lim Y.P."/>
            <person name="Lyons E."/>
            <person name="Town C.D."/>
            <person name="Bancroft I."/>
            <person name="Wang X."/>
            <person name="Meng J."/>
            <person name="Ma J."/>
            <person name="Pires J.C."/>
            <person name="King G.J."/>
            <person name="Brunel D."/>
            <person name="Delourme R."/>
            <person name="Renard M."/>
            <person name="Aury J.M."/>
            <person name="Adams K.L."/>
            <person name="Batley J."/>
            <person name="Snowdon R.J."/>
            <person name="Tost J."/>
            <person name="Edwards D."/>
            <person name="Zhou Y."/>
            <person name="Hua W."/>
            <person name="Sharpe A.G."/>
            <person name="Paterson A.H."/>
            <person name="Guan C."/>
            <person name="Wincker P."/>
        </authorList>
    </citation>
    <scope>NUCLEOTIDE SEQUENCE [LARGE SCALE GENOMIC DNA]</scope>
    <source>
        <strain evidence="15">cv. Darmor-bzh</strain>
    </source>
</reference>
<dbReference type="GO" id="GO:0043565">
    <property type="term" value="F:sequence-specific DNA binding"/>
    <property type="evidence" value="ECO:0007669"/>
    <property type="project" value="InterPro"/>
</dbReference>
<evidence type="ECO:0000256" key="12">
    <source>
        <dbReference type="SAM" id="MobiDB-lite"/>
    </source>
</evidence>
<dbReference type="STRING" id="3708.A0A078FP78"/>
<keyword evidence="15" id="KW-1185">Reference proteome</keyword>
<dbReference type="GO" id="GO:0005634">
    <property type="term" value="C:nucleus"/>
    <property type="evidence" value="ECO:0007669"/>
    <property type="project" value="UniProtKB-SubCell"/>
</dbReference>
<evidence type="ECO:0000256" key="7">
    <source>
        <dbReference type="ARBA" id="ARBA00023242"/>
    </source>
</evidence>
<feature type="repeat" description="RCC1" evidence="9">
    <location>
        <begin position="576"/>
        <end position="630"/>
    </location>
</feature>
<dbReference type="AlphaFoldDB" id="A0A078FP78"/>
<dbReference type="SUPFAM" id="SSF50985">
    <property type="entry name" value="RCC1/BLIP-II"/>
    <property type="match status" value="1"/>
</dbReference>
<dbReference type="Pfam" id="PF25390">
    <property type="entry name" value="WD40_RLD"/>
    <property type="match status" value="1"/>
</dbReference>
<keyword evidence="5 8" id="KW-0371">Homeobox</keyword>
<evidence type="ECO:0000259" key="13">
    <source>
        <dbReference type="PROSITE" id="PS50071"/>
    </source>
</evidence>
<dbReference type="InterPro" id="IPR009057">
    <property type="entry name" value="Homeodomain-like_sf"/>
</dbReference>
<keyword evidence="2" id="KW-0677">Repeat</keyword>
<evidence type="ECO:0000256" key="11">
    <source>
        <dbReference type="SAM" id="Coils"/>
    </source>
</evidence>
<evidence type="ECO:0000256" key="1">
    <source>
        <dbReference type="ARBA" id="ARBA00004123"/>
    </source>
</evidence>
<dbReference type="Proteomes" id="UP000028999">
    <property type="component" value="Unassembled WGS sequence"/>
</dbReference>
<evidence type="ECO:0000256" key="8">
    <source>
        <dbReference type="PROSITE-ProRule" id="PRU00108"/>
    </source>
</evidence>
<evidence type="ECO:0000256" key="3">
    <source>
        <dbReference type="ARBA" id="ARBA00023015"/>
    </source>
</evidence>
<evidence type="ECO:0000256" key="2">
    <source>
        <dbReference type="ARBA" id="ARBA00022737"/>
    </source>
</evidence>
<keyword evidence="6" id="KW-0804">Transcription</keyword>
<evidence type="ECO:0000256" key="4">
    <source>
        <dbReference type="ARBA" id="ARBA00023125"/>
    </source>
</evidence>
<dbReference type="InterPro" id="IPR058923">
    <property type="entry name" value="RCC1-like_dom"/>
</dbReference>
<dbReference type="PRINTS" id="PR00633">
    <property type="entry name" value="RCCNDNSATION"/>
</dbReference>
<dbReference type="PROSITE" id="PS50012">
    <property type="entry name" value="RCC1_3"/>
    <property type="match status" value="7"/>
</dbReference>
<sequence>MENSNIDSEVWFQNQNQNHCLKFHSSCFPPTSQSALYGSSSMSNTEINTVDEDDVCESYKMRETTKKRKLTPIQLCLLEESFEEDKRLEPDRKLWLAEKLGLQPTQVAVWFQNRRARFKTRQLELDCDSLKASYAKLKTDRDILVRQNQALENKVALLKEELKIQEKLETQSMEAEKLGEEGSSMKSDNTQYTEEEEEEEEEGLGSNQYSFPELAALGFYYDPTLSASNLGLVHIEAKKTLNIFMVGNKNLINKILIFLQVKRTLCYSHGVKVLRPFIELDRQYHIFQWLENPKVTVLSIRDGRVMAEHGGITPAPADEEEQVWSWGAGTDGQLGTAKLQDEHLPQLLWLTSLASISMLACGGAHVIALTSGGKVLTWGRGNSGQLGHGDMLDSSLPKPVSFFDDYVVTQASAGWSHSGFVSDSGCLFTCGNGSFGQLGHGDNMSLCSPAKVSYFADKSVKMVACGMRHSLVLFAGNQVCGFGSGKRGQLGFSSDKTKTLINLPCLVSGLEDVEIVRIAANGDHSAAITANGQMFSWGRGFCGSPDVQAPQCLPSSQFFREVALGWSHALLLTVDGEVFKLGNTLNKQSEKQQLQVDPSEPFLEKVPGFDGVKVMQIAAGAEHSAALTENGEVQTCGWGEHGQLGVGNTNDQNNPQLVSLGSIDQRTRDTKVYCGSGFTYVVRRIQKLSSS</sequence>
<name>A0A078FP78_BRANA</name>
<dbReference type="Gene3D" id="2.130.10.30">
    <property type="entry name" value="Regulator of chromosome condensation 1/beta-lactamase-inhibitor protein II"/>
    <property type="match status" value="2"/>
</dbReference>
<proteinExistence type="predicted"/>
<feature type="DNA-binding region" description="Homeobox" evidence="8">
    <location>
        <begin position="63"/>
        <end position="122"/>
    </location>
</feature>
<dbReference type="InterPro" id="IPR017970">
    <property type="entry name" value="Homeobox_CS"/>
</dbReference>
<dbReference type="PaxDb" id="3708-A0A078FP78"/>
<dbReference type="PROSITE" id="PS00027">
    <property type="entry name" value="HOMEOBOX_1"/>
    <property type="match status" value="1"/>
</dbReference>
<evidence type="ECO:0000256" key="5">
    <source>
        <dbReference type="ARBA" id="ARBA00023155"/>
    </source>
</evidence>
<dbReference type="CDD" id="cd00086">
    <property type="entry name" value="homeodomain"/>
    <property type="match status" value="1"/>
</dbReference>
<dbReference type="SMR" id="A0A078FP78"/>
<dbReference type="SUPFAM" id="SSF46689">
    <property type="entry name" value="Homeodomain-like"/>
    <property type="match status" value="1"/>
</dbReference>
<dbReference type="PROSITE" id="PS50071">
    <property type="entry name" value="HOMEOBOX_2"/>
    <property type="match status" value="1"/>
</dbReference>
<feature type="compositionally biased region" description="Acidic residues" evidence="12">
    <location>
        <begin position="193"/>
        <end position="203"/>
    </location>
</feature>
<dbReference type="InterPro" id="IPR003106">
    <property type="entry name" value="Leu_zip_homeo"/>
</dbReference>
<protein>
    <submittedName>
        <fullName evidence="14">BnaC05g19660D protein</fullName>
    </submittedName>
</protein>
<evidence type="ECO:0000256" key="10">
    <source>
        <dbReference type="RuleBase" id="RU000682"/>
    </source>
</evidence>
<dbReference type="InterPro" id="IPR009091">
    <property type="entry name" value="RCC1/BLIP-II"/>
</dbReference>
<feature type="region of interest" description="Disordered" evidence="12">
    <location>
        <begin position="173"/>
        <end position="205"/>
    </location>
</feature>
<dbReference type="PANTHER" id="PTHR22870:SF466">
    <property type="entry name" value="ANKYRIN REPEAT-CONTAINING PROTEIN"/>
    <property type="match status" value="1"/>
</dbReference>
<evidence type="ECO:0000313" key="14">
    <source>
        <dbReference type="EMBL" id="CDY14709.1"/>
    </source>
</evidence>
<feature type="domain" description="Homeobox" evidence="13">
    <location>
        <begin position="61"/>
        <end position="121"/>
    </location>
</feature>
<feature type="repeat" description="RCC1" evidence="9">
    <location>
        <begin position="373"/>
        <end position="424"/>
    </location>
</feature>
<organism evidence="14 15">
    <name type="scientific">Brassica napus</name>
    <name type="common">Rape</name>
    <dbReference type="NCBI Taxonomy" id="3708"/>
    <lineage>
        <taxon>Eukaryota</taxon>
        <taxon>Viridiplantae</taxon>
        <taxon>Streptophyta</taxon>
        <taxon>Embryophyta</taxon>
        <taxon>Tracheophyta</taxon>
        <taxon>Spermatophyta</taxon>
        <taxon>Magnoliopsida</taxon>
        <taxon>eudicotyledons</taxon>
        <taxon>Gunneridae</taxon>
        <taxon>Pentapetalae</taxon>
        <taxon>rosids</taxon>
        <taxon>malvids</taxon>
        <taxon>Brassicales</taxon>
        <taxon>Brassicaceae</taxon>
        <taxon>Brassiceae</taxon>
        <taxon>Brassica</taxon>
    </lineage>
</organism>
<dbReference type="Pfam" id="PF02183">
    <property type="entry name" value="HALZ"/>
    <property type="match status" value="1"/>
</dbReference>
<dbReference type="Pfam" id="PF00046">
    <property type="entry name" value="Homeodomain"/>
    <property type="match status" value="1"/>
</dbReference>
<feature type="repeat" description="RCC1" evidence="9">
    <location>
        <begin position="477"/>
        <end position="531"/>
    </location>
</feature>
<feature type="coiled-coil region" evidence="11">
    <location>
        <begin position="134"/>
        <end position="168"/>
    </location>
</feature>
<keyword evidence="4 8" id="KW-0238">DNA-binding</keyword>
<keyword evidence="7 8" id="KW-0539">Nucleus</keyword>
<dbReference type="PROSITE" id="PS00626">
    <property type="entry name" value="RCC1_2"/>
    <property type="match status" value="2"/>
</dbReference>
<accession>A0A078FP78</accession>
<evidence type="ECO:0000313" key="15">
    <source>
        <dbReference type="Proteomes" id="UP000028999"/>
    </source>
</evidence>
<dbReference type="EMBL" id="LK032046">
    <property type="protein sequence ID" value="CDY14709.1"/>
    <property type="molecule type" value="Genomic_DNA"/>
</dbReference>
<feature type="repeat" description="RCC1" evidence="9">
    <location>
        <begin position="631"/>
        <end position="685"/>
    </location>
</feature>
<comment type="subcellular location">
    <subcellularLocation>
        <location evidence="1 8 10">Nucleus</location>
    </subcellularLocation>
</comment>
<dbReference type="PANTHER" id="PTHR22870">
    <property type="entry name" value="REGULATOR OF CHROMOSOME CONDENSATION"/>
    <property type="match status" value="1"/>
</dbReference>
<keyword evidence="11" id="KW-0175">Coiled coil</keyword>
<evidence type="ECO:0000256" key="9">
    <source>
        <dbReference type="PROSITE-ProRule" id="PRU00235"/>
    </source>
</evidence>